<keyword evidence="3" id="KW-1185">Reference proteome</keyword>
<dbReference type="EMBL" id="AZGC01000007">
    <property type="protein sequence ID" value="KRL96412.1"/>
    <property type="molecule type" value="Genomic_DNA"/>
</dbReference>
<reference evidence="2 3" key="1">
    <citation type="journal article" date="2015" name="Genome Announc.">
        <title>Expanding the biotechnology potential of lactobacilli through comparative genomics of 213 strains and associated genera.</title>
        <authorList>
            <person name="Sun Z."/>
            <person name="Harris H.M."/>
            <person name="McCann A."/>
            <person name="Guo C."/>
            <person name="Argimon S."/>
            <person name="Zhang W."/>
            <person name="Yang X."/>
            <person name="Jeffery I.B."/>
            <person name="Cooney J.C."/>
            <person name="Kagawa T.F."/>
            <person name="Liu W."/>
            <person name="Song Y."/>
            <person name="Salvetti E."/>
            <person name="Wrobel A."/>
            <person name="Rasinkangas P."/>
            <person name="Parkhill J."/>
            <person name="Rea M.C."/>
            <person name="O'Sullivan O."/>
            <person name="Ritari J."/>
            <person name="Douillard F.P."/>
            <person name="Paul Ross R."/>
            <person name="Yang R."/>
            <person name="Briner A.E."/>
            <person name="Felis G.E."/>
            <person name="de Vos W.M."/>
            <person name="Barrangou R."/>
            <person name="Klaenhammer T.R."/>
            <person name="Caufield P.W."/>
            <person name="Cui Y."/>
            <person name="Zhang H."/>
            <person name="O'Toole P.W."/>
        </authorList>
    </citation>
    <scope>NUCLEOTIDE SEQUENCE [LARGE SCALE GENOMIC DNA]</scope>
    <source>
        <strain evidence="2 3">DSM 18793</strain>
    </source>
</reference>
<dbReference type="STRING" id="417373.GCA_001570685_01205"/>
<dbReference type="Pfam" id="PF01702">
    <property type="entry name" value="TGT"/>
    <property type="match status" value="1"/>
</dbReference>
<accession>A0A0R1UTD0</accession>
<evidence type="ECO:0000313" key="2">
    <source>
        <dbReference type="EMBL" id="KRL96412.1"/>
    </source>
</evidence>
<evidence type="ECO:0000259" key="1">
    <source>
        <dbReference type="Pfam" id="PF01702"/>
    </source>
</evidence>
<feature type="domain" description="tRNA-guanine(15) transglycosylase-like" evidence="1">
    <location>
        <begin position="6"/>
        <end position="235"/>
    </location>
</feature>
<dbReference type="Gene3D" id="3.20.20.105">
    <property type="entry name" value="Queuine tRNA-ribosyltransferase-like"/>
    <property type="match status" value="1"/>
</dbReference>
<dbReference type="GO" id="GO:0006400">
    <property type="term" value="P:tRNA modification"/>
    <property type="evidence" value="ECO:0007669"/>
    <property type="project" value="InterPro"/>
</dbReference>
<dbReference type="OrthoDB" id="9805417at2"/>
<proteinExistence type="predicted"/>
<dbReference type="Proteomes" id="UP000051084">
    <property type="component" value="Unassembled WGS sequence"/>
</dbReference>
<evidence type="ECO:0000313" key="3">
    <source>
        <dbReference type="Proteomes" id="UP000051084"/>
    </source>
</evidence>
<protein>
    <recommendedName>
        <fullName evidence="1">tRNA-guanine(15) transglycosylase-like domain-containing protein</fullName>
    </recommendedName>
</protein>
<dbReference type="InterPro" id="IPR036511">
    <property type="entry name" value="TGT-like_sf"/>
</dbReference>
<comment type="caution">
    <text evidence="2">The sequence shown here is derived from an EMBL/GenBank/DDBJ whole genome shotgun (WGS) entry which is preliminary data.</text>
</comment>
<dbReference type="PATRIC" id="fig|1423742.4.peg.35"/>
<dbReference type="SUPFAM" id="SSF51713">
    <property type="entry name" value="tRNA-guanine transglycosylase"/>
    <property type="match status" value="1"/>
</dbReference>
<dbReference type="AlphaFoldDB" id="A0A0R1UTD0"/>
<sequence>MSQIVPILSTGTIFPLTSNQWQSLGVKSLAVPALSWQANHAWLKDAGGIAQVFNWAGEVIAYPGLNRPMKKVTTKAIKSGATYYRQGKAHKLTTNAYQELVDAIQPTISLPLSQVADYYGPVDDLATAVEINAQWQNEGTWGSWQGGGLKALRLASLQALTDQGVTNFWLDNLAPDLAEWQRGIKLLKSLLPATSQTLVMVDSLDKLAIAQQMQVDYILTALPTLWAKQRQVLVAGQVQAVTPQNVPAAVWALLAQAPVSGEQALSSFNWQQLLAPTESGLEI</sequence>
<name>A0A0R1UTD0_9LACO</name>
<dbReference type="InterPro" id="IPR002616">
    <property type="entry name" value="tRNA_ribo_trans-like"/>
</dbReference>
<gene>
    <name evidence="2" type="ORF">FC21_GL000028</name>
</gene>
<dbReference type="RefSeq" id="WP_054653476.1">
    <property type="nucleotide sequence ID" value="NZ_AZGC01000007.1"/>
</dbReference>
<organism evidence="2 3">
    <name type="scientific">Limosilactobacillus equigenerosi DSM 18793 = JCM 14505</name>
    <dbReference type="NCBI Taxonomy" id="1423742"/>
    <lineage>
        <taxon>Bacteria</taxon>
        <taxon>Bacillati</taxon>
        <taxon>Bacillota</taxon>
        <taxon>Bacilli</taxon>
        <taxon>Lactobacillales</taxon>
        <taxon>Lactobacillaceae</taxon>
        <taxon>Limosilactobacillus</taxon>
    </lineage>
</organism>